<reference evidence="7" key="1">
    <citation type="submission" date="2018-05" db="EMBL/GenBank/DDBJ databases">
        <authorList>
            <person name="Lanie J.A."/>
            <person name="Ng W.-L."/>
            <person name="Kazmierczak K.M."/>
            <person name="Andrzejewski T.M."/>
            <person name="Davidsen T.M."/>
            <person name="Wayne K.J."/>
            <person name="Tettelin H."/>
            <person name="Glass J.I."/>
            <person name="Rusch D."/>
            <person name="Podicherti R."/>
            <person name="Tsui H.-C.T."/>
            <person name="Winkler M.E."/>
        </authorList>
    </citation>
    <scope>NUCLEOTIDE SEQUENCE</scope>
</reference>
<dbReference type="PANTHER" id="PTHR40942:SF4">
    <property type="entry name" value="CYTOCHROME C5"/>
    <property type="match status" value="1"/>
</dbReference>
<dbReference type="InterPro" id="IPR002323">
    <property type="entry name" value="Cyt_CIE"/>
</dbReference>
<organism evidence="7">
    <name type="scientific">marine metagenome</name>
    <dbReference type="NCBI Taxonomy" id="408172"/>
    <lineage>
        <taxon>unclassified sequences</taxon>
        <taxon>metagenomes</taxon>
        <taxon>ecological metagenomes</taxon>
    </lineage>
</organism>
<dbReference type="GO" id="GO:0020037">
    <property type="term" value="F:heme binding"/>
    <property type="evidence" value="ECO:0007669"/>
    <property type="project" value="InterPro"/>
</dbReference>
<feature type="non-terminal residue" evidence="7">
    <location>
        <position position="1"/>
    </location>
</feature>
<accession>A0A382HES7</accession>
<dbReference type="AlphaFoldDB" id="A0A382HES7"/>
<keyword evidence="4" id="KW-0249">Electron transport</keyword>
<dbReference type="PANTHER" id="PTHR40942">
    <property type="match status" value="1"/>
</dbReference>
<sequence>TIDEKLRPFGRINIKNSQAILQKNNTEKIPPAPIQNAELSGNEVYDQACIICHGDGIGGAPKITDKVNWSTRIMQGLDILQNRSINGYMGPYGYMPPKGARLDLTEKEVFDAVDYMLSQISQ</sequence>
<evidence type="ECO:0000256" key="5">
    <source>
        <dbReference type="ARBA" id="ARBA00023004"/>
    </source>
</evidence>
<dbReference type="PRINTS" id="PR00607">
    <property type="entry name" value="CYTCHROMECIE"/>
</dbReference>
<gene>
    <name evidence="7" type="ORF">METZ01_LOCUS238459</name>
</gene>
<evidence type="ECO:0000256" key="1">
    <source>
        <dbReference type="ARBA" id="ARBA00022448"/>
    </source>
</evidence>
<evidence type="ECO:0000313" key="7">
    <source>
        <dbReference type="EMBL" id="SVB85605.1"/>
    </source>
</evidence>
<dbReference type="Pfam" id="PF13442">
    <property type="entry name" value="Cytochrome_CBB3"/>
    <property type="match status" value="1"/>
</dbReference>
<feature type="domain" description="Cytochrome c" evidence="6">
    <location>
        <begin position="36"/>
        <end position="120"/>
    </location>
</feature>
<keyword evidence="3" id="KW-0479">Metal-binding</keyword>
<keyword evidence="2" id="KW-0349">Heme</keyword>
<proteinExistence type="predicted"/>
<dbReference type="Gene3D" id="1.10.760.10">
    <property type="entry name" value="Cytochrome c-like domain"/>
    <property type="match status" value="1"/>
</dbReference>
<dbReference type="EMBL" id="UINC01060758">
    <property type="protein sequence ID" value="SVB85605.1"/>
    <property type="molecule type" value="Genomic_DNA"/>
</dbReference>
<name>A0A382HES7_9ZZZZ</name>
<evidence type="ECO:0000256" key="4">
    <source>
        <dbReference type="ARBA" id="ARBA00022982"/>
    </source>
</evidence>
<keyword evidence="1" id="KW-0813">Transport</keyword>
<dbReference type="PROSITE" id="PS51007">
    <property type="entry name" value="CYTC"/>
    <property type="match status" value="1"/>
</dbReference>
<keyword evidence="5" id="KW-0408">Iron</keyword>
<evidence type="ECO:0000256" key="3">
    <source>
        <dbReference type="ARBA" id="ARBA00022723"/>
    </source>
</evidence>
<dbReference type="InterPro" id="IPR036909">
    <property type="entry name" value="Cyt_c-like_dom_sf"/>
</dbReference>
<dbReference type="InterPro" id="IPR009056">
    <property type="entry name" value="Cyt_c-like_dom"/>
</dbReference>
<dbReference type="GO" id="GO:0009055">
    <property type="term" value="F:electron transfer activity"/>
    <property type="evidence" value="ECO:0007669"/>
    <property type="project" value="InterPro"/>
</dbReference>
<protein>
    <recommendedName>
        <fullName evidence="6">Cytochrome c domain-containing protein</fullName>
    </recommendedName>
</protein>
<evidence type="ECO:0000256" key="2">
    <source>
        <dbReference type="ARBA" id="ARBA00022617"/>
    </source>
</evidence>
<dbReference type="SUPFAM" id="SSF46626">
    <property type="entry name" value="Cytochrome c"/>
    <property type="match status" value="1"/>
</dbReference>
<evidence type="ECO:0000259" key="6">
    <source>
        <dbReference type="PROSITE" id="PS51007"/>
    </source>
</evidence>
<dbReference type="GO" id="GO:0005506">
    <property type="term" value="F:iron ion binding"/>
    <property type="evidence" value="ECO:0007669"/>
    <property type="project" value="InterPro"/>
</dbReference>